<dbReference type="Gramene" id="Psat01G0495500-T1">
    <property type="protein sequence ID" value="KAI5447295.1"/>
    <property type="gene ID" value="KIW84_014955"/>
</dbReference>
<keyword evidence="2" id="KW-1185">Reference proteome</keyword>
<accession>A0A9D5BPG3</accession>
<organism evidence="1 2">
    <name type="scientific">Pisum sativum</name>
    <name type="common">Garden pea</name>
    <name type="synonym">Lathyrus oleraceus</name>
    <dbReference type="NCBI Taxonomy" id="3888"/>
    <lineage>
        <taxon>Eukaryota</taxon>
        <taxon>Viridiplantae</taxon>
        <taxon>Streptophyta</taxon>
        <taxon>Embryophyta</taxon>
        <taxon>Tracheophyta</taxon>
        <taxon>Spermatophyta</taxon>
        <taxon>Magnoliopsida</taxon>
        <taxon>eudicotyledons</taxon>
        <taxon>Gunneridae</taxon>
        <taxon>Pentapetalae</taxon>
        <taxon>rosids</taxon>
        <taxon>fabids</taxon>
        <taxon>Fabales</taxon>
        <taxon>Fabaceae</taxon>
        <taxon>Papilionoideae</taxon>
        <taxon>50 kb inversion clade</taxon>
        <taxon>NPAAA clade</taxon>
        <taxon>Hologalegina</taxon>
        <taxon>IRL clade</taxon>
        <taxon>Fabeae</taxon>
        <taxon>Lathyrus</taxon>
    </lineage>
</organism>
<proteinExistence type="predicted"/>
<dbReference type="GO" id="GO:0006542">
    <property type="term" value="P:glutamine biosynthetic process"/>
    <property type="evidence" value="ECO:0007669"/>
    <property type="project" value="InterPro"/>
</dbReference>
<reference evidence="1 2" key="1">
    <citation type="journal article" date="2022" name="Nat. Genet.">
        <title>Improved pea reference genome and pan-genome highlight genomic features and evolutionary characteristics.</title>
        <authorList>
            <person name="Yang T."/>
            <person name="Liu R."/>
            <person name="Luo Y."/>
            <person name="Hu S."/>
            <person name="Wang D."/>
            <person name="Wang C."/>
            <person name="Pandey M.K."/>
            <person name="Ge S."/>
            <person name="Xu Q."/>
            <person name="Li N."/>
            <person name="Li G."/>
            <person name="Huang Y."/>
            <person name="Saxena R.K."/>
            <person name="Ji Y."/>
            <person name="Li M."/>
            <person name="Yan X."/>
            <person name="He Y."/>
            <person name="Liu Y."/>
            <person name="Wang X."/>
            <person name="Xiang C."/>
            <person name="Varshney R.K."/>
            <person name="Ding H."/>
            <person name="Gao S."/>
            <person name="Zong X."/>
        </authorList>
    </citation>
    <scope>NUCLEOTIDE SEQUENCE [LARGE SCALE GENOMIC DNA]</scope>
    <source>
        <strain evidence="1 2">cv. Zhongwan 6</strain>
    </source>
</reference>
<gene>
    <name evidence="1" type="ORF">KIW84_014955</name>
</gene>
<protein>
    <submittedName>
        <fullName evidence="1">Uncharacterized protein</fullName>
    </submittedName>
</protein>
<dbReference type="GO" id="GO:0004356">
    <property type="term" value="F:glutamine synthetase activity"/>
    <property type="evidence" value="ECO:0007669"/>
    <property type="project" value="InterPro"/>
</dbReference>
<dbReference type="Proteomes" id="UP001058974">
    <property type="component" value="Chromosome 1"/>
</dbReference>
<sequence length="103" mass="11655">MKLKNLTPFLYFSSLDLPNEQMRFLSIFLGGAMAGKQTISKPVTHPSELPKLNYNESSTGQAYELPMLLVFYFFLSPQAIFKDLFRGGNNILVRGVILKSCFI</sequence>
<dbReference type="AlphaFoldDB" id="A0A9D5BPG3"/>
<name>A0A9D5BPG3_PEA</name>
<dbReference type="Gene3D" id="3.10.20.70">
    <property type="entry name" value="Glutamine synthetase, N-terminal domain"/>
    <property type="match status" value="1"/>
</dbReference>
<comment type="caution">
    <text evidence="1">The sequence shown here is derived from an EMBL/GenBank/DDBJ whole genome shotgun (WGS) entry which is preliminary data.</text>
</comment>
<dbReference type="InterPro" id="IPR036651">
    <property type="entry name" value="Gln_synt_N_sf"/>
</dbReference>
<dbReference type="EMBL" id="JAMSHJ010000001">
    <property type="protein sequence ID" value="KAI5447295.1"/>
    <property type="molecule type" value="Genomic_DNA"/>
</dbReference>
<evidence type="ECO:0000313" key="1">
    <source>
        <dbReference type="EMBL" id="KAI5447295.1"/>
    </source>
</evidence>
<evidence type="ECO:0000313" key="2">
    <source>
        <dbReference type="Proteomes" id="UP001058974"/>
    </source>
</evidence>